<accession>A0A814S3K2</accession>
<dbReference type="AlphaFoldDB" id="A0A814S3K2"/>
<evidence type="ECO:0000313" key="1">
    <source>
        <dbReference type="EMBL" id="CAF1142733.1"/>
    </source>
</evidence>
<sequence>KEDCHSNPNEEGISALPTKSHSAFNLFHGQQSKHSIIYDQVLSSLLAVALYLMEHLNGSEKDGALKSN</sequence>
<feature type="non-terminal residue" evidence="1">
    <location>
        <position position="68"/>
    </location>
</feature>
<evidence type="ECO:0000313" key="2">
    <source>
        <dbReference type="Proteomes" id="UP000663879"/>
    </source>
</evidence>
<keyword evidence="2" id="KW-1185">Reference proteome</keyword>
<feature type="non-terminal residue" evidence="1">
    <location>
        <position position="1"/>
    </location>
</feature>
<reference evidence="1" key="1">
    <citation type="submission" date="2021-02" db="EMBL/GenBank/DDBJ databases">
        <authorList>
            <person name="Nowell W R."/>
        </authorList>
    </citation>
    <scope>NUCLEOTIDE SEQUENCE</scope>
    <source>
        <strain evidence="1">Ploen Becks lab</strain>
    </source>
</reference>
<gene>
    <name evidence="1" type="ORF">OXX778_LOCUS22965</name>
</gene>
<dbReference type="Proteomes" id="UP000663879">
    <property type="component" value="Unassembled WGS sequence"/>
</dbReference>
<name>A0A814S3K2_9BILA</name>
<comment type="caution">
    <text evidence="1">The sequence shown here is derived from an EMBL/GenBank/DDBJ whole genome shotgun (WGS) entry which is preliminary data.</text>
</comment>
<proteinExistence type="predicted"/>
<organism evidence="1 2">
    <name type="scientific">Brachionus calyciflorus</name>
    <dbReference type="NCBI Taxonomy" id="104777"/>
    <lineage>
        <taxon>Eukaryota</taxon>
        <taxon>Metazoa</taxon>
        <taxon>Spiralia</taxon>
        <taxon>Gnathifera</taxon>
        <taxon>Rotifera</taxon>
        <taxon>Eurotatoria</taxon>
        <taxon>Monogononta</taxon>
        <taxon>Pseudotrocha</taxon>
        <taxon>Ploima</taxon>
        <taxon>Brachionidae</taxon>
        <taxon>Brachionus</taxon>
    </lineage>
</organism>
<dbReference type="EMBL" id="CAJNOC010010751">
    <property type="protein sequence ID" value="CAF1142733.1"/>
    <property type="molecule type" value="Genomic_DNA"/>
</dbReference>
<protein>
    <submittedName>
        <fullName evidence="1">Uncharacterized protein</fullName>
    </submittedName>
</protein>